<evidence type="ECO:0000256" key="1">
    <source>
        <dbReference type="ARBA" id="ARBA00009024"/>
    </source>
</evidence>
<evidence type="ECO:0000313" key="4">
    <source>
        <dbReference type="RefSeq" id="XP_013390532.1"/>
    </source>
</evidence>
<dbReference type="STRING" id="7574.A0A1S3HWW2"/>
<protein>
    <submittedName>
        <fullName evidence="4">Placenta-specific gene 8 protein-like</fullName>
    </submittedName>
</protein>
<name>A0A1S3HWW2_LINAN</name>
<comment type="similarity">
    <text evidence="1">Belongs to the cornifelin family.</text>
</comment>
<sequence>MAYRGSKDRDMGEWNDGYPLETAHPGPPSYPMTHSYSNPQLQSPGQVPGQMIMQGQGQYGYPQGPVLMQQPQPMTVVIQQGGQQVTPSKRQWKSGLCGCCSDMGVCCAVYWLGNWEPCYLAYLSSRMGESCCVGCCVPFALITMRTAMRERYNIQGSICDDCMASLCCMHCVMCQLQIEMSNVGL</sequence>
<reference evidence="4" key="1">
    <citation type="submission" date="2025-08" db="UniProtKB">
        <authorList>
            <consortium name="RefSeq"/>
        </authorList>
    </citation>
    <scope>IDENTIFICATION</scope>
    <source>
        <tissue evidence="4">Gonads</tissue>
    </source>
</reference>
<dbReference type="RefSeq" id="XP_013390532.1">
    <property type="nucleotide sequence ID" value="XM_013535078.2"/>
</dbReference>
<dbReference type="Pfam" id="PF04749">
    <property type="entry name" value="PLAC8"/>
    <property type="match status" value="1"/>
</dbReference>
<dbReference type="KEGG" id="lak:106158950"/>
<proteinExistence type="inferred from homology"/>
<dbReference type="PANTHER" id="PTHR15907">
    <property type="entry name" value="DUF614 FAMILY PROTEIN-RELATED"/>
    <property type="match status" value="1"/>
</dbReference>
<dbReference type="GeneID" id="106158950"/>
<dbReference type="NCBIfam" id="TIGR01571">
    <property type="entry name" value="A_thal_Cys_rich"/>
    <property type="match status" value="1"/>
</dbReference>
<dbReference type="Proteomes" id="UP000085678">
    <property type="component" value="Unplaced"/>
</dbReference>
<keyword evidence="3" id="KW-1185">Reference proteome</keyword>
<feature type="compositionally biased region" description="Basic and acidic residues" evidence="2">
    <location>
        <begin position="1"/>
        <end position="12"/>
    </location>
</feature>
<dbReference type="InterPro" id="IPR006461">
    <property type="entry name" value="PLAC_motif_containing"/>
</dbReference>
<gene>
    <name evidence="4" type="primary">LOC106158950</name>
</gene>
<dbReference type="InParanoid" id="A0A1S3HWW2"/>
<feature type="region of interest" description="Disordered" evidence="2">
    <location>
        <begin position="1"/>
        <end position="34"/>
    </location>
</feature>
<evidence type="ECO:0000313" key="3">
    <source>
        <dbReference type="Proteomes" id="UP000085678"/>
    </source>
</evidence>
<evidence type="ECO:0000256" key="2">
    <source>
        <dbReference type="SAM" id="MobiDB-lite"/>
    </source>
</evidence>
<dbReference type="OrthoDB" id="1045822at2759"/>
<dbReference type="AlphaFoldDB" id="A0A1S3HWW2"/>
<accession>A0A1S3HWW2</accession>
<organism evidence="3 4">
    <name type="scientific">Lingula anatina</name>
    <name type="common">Brachiopod</name>
    <name type="synonym">Lingula unguis</name>
    <dbReference type="NCBI Taxonomy" id="7574"/>
    <lineage>
        <taxon>Eukaryota</taxon>
        <taxon>Metazoa</taxon>
        <taxon>Spiralia</taxon>
        <taxon>Lophotrochozoa</taxon>
        <taxon>Brachiopoda</taxon>
        <taxon>Linguliformea</taxon>
        <taxon>Lingulata</taxon>
        <taxon>Lingulida</taxon>
        <taxon>Linguloidea</taxon>
        <taxon>Lingulidae</taxon>
        <taxon>Lingula</taxon>
    </lineage>
</organism>